<dbReference type="Pfam" id="PF12937">
    <property type="entry name" value="F-box-like"/>
    <property type="match status" value="1"/>
</dbReference>
<dbReference type="AlphaFoldDB" id="A0AAE0IEB1"/>
<feature type="region of interest" description="Disordered" evidence="1">
    <location>
        <begin position="1195"/>
        <end position="1219"/>
    </location>
</feature>
<protein>
    <submittedName>
        <fullName evidence="3">F-box domain-containing protein</fullName>
    </submittedName>
</protein>
<dbReference type="Proteomes" id="UP001286456">
    <property type="component" value="Unassembled WGS sequence"/>
</dbReference>
<feature type="compositionally biased region" description="Basic residues" evidence="1">
    <location>
        <begin position="906"/>
        <end position="915"/>
    </location>
</feature>
<accession>A0AAE0IEB1</accession>
<feature type="compositionally biased region" description="Basic and acidic residues" evidence="1">
    <location>
        <begin position="1207"/>
        <end position="1219"/>
    </location>
</feature>
<dbReference type="InterPro" id="IPR036322">
    <property type="entry name" value="WD40_repeat_dom_sf"/>
</dbReference>
<dbReference type="CDD" id="cd09917">
    <property type="entry name" value="F-box_SF"/>
    <property type="match status" value="1"/>
</dbReference>
<feature type="compositionally biased region" description="Low complexity" evidence="1">
    <location>
        <begin position="1128"/>
        <end position="1141"/>
    </location>
</feature>
<keyword evidence="4" id="KW-1185">Reference proteome</keyword>
<comment type="caution">
    <text evidence="3">The sequence shown here is derived from an EMBL/GenBank/DDBJ whole genome shotgun (WGS) entry which is preliminary data.</text>
</comment>
<dbReference type="Gene3D" id="1.20.1280.50">
    <property type="match status" value="1"/>
</dbReference>
<dbReference type="InterPro" id="IPR001810">
    <property type="entry name" value="F-box_dom"/>
</dbReference>
<reference evidence="3" key="2">
    <citation type="submission" date="2023-06" db="EMBL/GenBank/DDBJ databases">
        <authorList>
            <consortium name="Lawrence Berkeley National Laboratory"/>
            <person name="Haridas S."/>
            <person name="Hensen N."/>
            <person name="Bonometti L."/>
            <person name="Westerberg I."/>
            <person name="Brannstrom I.O."/>
            <person name="Guillou S."/>
            <person name="Cros-Aarteil S."/>
            <person name="Calhoun S."/>
            <person name="Kuo A."/>
            <person name="Mondo S."/>
            <person name="Pangilinan J."/>
            <person name="Riley R."/>
            <person name="Labutti K."/>
            <person name="Andreopoulos B."/>
            <person name="Lipzen A."/>
            <person name="Chen C."/>
            <person name="Yanf M."/>
            <person name="Daum C."/>
            <person name="Ng V."/>
            <person name="Clum A."/>
            <person name="Steindorff A."/>
            <person name="Ohm R."/>
            <person name="Martin F."/>
            <person name="Silar P."/>
            <person name="Natvig D."/>
            <person name="Lalanne C."/>
            <person name="Gautier V."/>
            <person name="Ament-Velasquez S.L."/>
            <person name="Kruys A."/>
            <person name="Hutchinson M.I."/>
            <person name="Powell A.J."/>
            <person name="Barry K."/>
            <person name="Miller A.N."/>
            <person name="Grigoriev I.V."/>
            <person name="Debuchy R."/>
            <person name="Gladieux P."/>
            <person name="Thoren M.H."/>
            <person name="Johannesson H."/>
        </authorList>
    </citation>
    <scope>NUCLEOTIDE SEQUENCE</scope>
    <source>
        <strain evidence="3">SMH4131-1</strain>
    </source>
</reference>
<dbReference type="PROSITE" id="PS50330">
    <property type="entry name" value="UIM"/>
    <property type="match status" value="1"/>
</dbReference>
<dbReference type="PROSITE" id="PS50181">
    <property type="entry name" value="FBOX"/>
    <property type="match status" value="1"/>
</dbReference>
<dbReference type="InterPro" id="IPR015943">
    <property type="entry name" value="WD40/YVTN_repeat-like_dom_sf"/>
</dbReference>
<feature type="region of interest" description="Disordered" evidence="1">
    <location>
        <begin position="1"/>
        <end position="146"/>
    </location>
</feature>
<evidence type="ECO:0000259" key="2">
    <source>
        <dbReference type="PROSITE" id="PS50181"/>
    </source>
</evidence>
<evidence type="ECO:0000313" key="4">
    <source>
        <dbReference type="Proteomes" id="UP001286456"/>
    </source>
</evidence>
<dbReference type="SUPFAM" id="SSF50978">
    <property type="entry name" value="WD40 repeat-like"/>
    <property type="match status" value="1"/>
</dbReference>
<organism evidence="3 4">
    <name type="scientific">Cercophora scortea</name>
    <dbReference type="NCBI Taxonomy" id="314031"/>
    <lineage>
        <taxon>Eukaryota</taxon>
        <taxon>Fungi</taxon>
        <taxon>Dikarya</taxon>
        <taxon>Ascomycota</taxon>
        <taxon>Pezizomycotina</taxon>
        <taxon>Sordariomycetes</taxon>
        <taxon>Sordariomycetidae</taxon>
        <taxon>Sordariales</taxon>
        <taxon>Lasiosphaeriaceae</taxon>
        <taxon>Cercophora</taxon>
    </lineage>
</organism>
<feature type="compositionally biased region" description="Polar residues" evidence="1">
    <location>
        <begin position="7"/>
        <end position="29"/>
    </location>
</feature>
<feature type="compositionally biased region" description="Low complexity" evidence="1">
    <location>
        <begin position="1034"/>
        <end position="1052"/>
    </location>
</feature>
<reference evidence="3" key="1">
    <citation type="journal article" date="2023" name="Mol. Phylogenet. Evol.">
        <title>Genome-scale phylogeny and comparative genomics of the fungal order Sordariales.</title>
        <authorList>
            <person name="Hensen N."/>
            <person name="Bonometti L."/>
            <person name="Westerberg I."/>
            <person name="Brannstrom I.O."/>
            <person name="Guillou S."/>
            <person name="Cros-Aarteil S."/>
            <person name="Calhoun S."/>
            <person name="Haridas S."/>
            <person name="Kuo A."/>
            <person name="Mondo S."/>
            <person name="Pangilinan J."/>
            <person name="Riley R."/>
            <person name="LaButti K."/>
            <person name="Andreopoulos B."/>
            <person name="Lipzen A."/>
            <person name="Chen C."/>
            <person name="Yan M."/>
            <person name="Daum C."/>
            <person name="Ng V."/>
            <person name="Clum A."/>
            <person name="Steindorff A."/>
            <person name="Ohm R.A."/>
            <person name="Martin F."/>
            <person name="Silar P."/>
            <person name="Natvig D.O."/>
            <person name="Lalanne C."/>
            <person name="Gautier V."/>
            <person name="Ament-Velasquez S.L."/>
            <person name="Kruys A."/>
            <person name="Hutchinson M.I."/>
            <person name="Powell A.J."/>
            <person name="Barry K."/>
            <person name="Miller A.N."/>
            <person name="Grigoriev I.V."/>
            <person name="Debuchy R."/>
            <person name="Gladieux P."/>
            <person name="Hiltunen Thoren M."/>
            <person name="Johannesson H."/>
        </authorList>
    </citation>
    <scope>NUCLEOTIDE SEQUENCE</scope>
    <source>
        <strain evidence="3">SMH4131-1</strain>
    </source>
</reference>
<feature type="region of interest" description="Disordered" evidence="1">
    <location>
        <begin position="665"/>
        <end position="709"/>
    </location>
</feature>
<feature type="domain" description="F-box" evidence="2">
    <location>
        <begin position="145"/>
        <end position="191"/>
    </location>
</feature>
<feature type="region of interest" description="Disordered" evidence="1">
    <location>
        <begin position="1104"/>
        <end position="1142"/>
    </location>
</feature>
<dbReference type="InterPro" id="IPR036047">
    <property type="entry name" value="F-box-like_dom_sf"/>
</dbReference>
<feature type="region of interest" description="Disordered" evidence="1">
    <location>
        <begin position="979"/>
        <end position="1055"/>
    </location>
</feature>
<dbReference type="Gene3D" id="2.130.10.10">
    <property type="entry name" value="YVTN repeat-like/Quinoprotein amine dehydrogenase"/>
    <property type="match status" value="1"/>
</dbReference>
<evidence type="ECO:0000313" key="3">
    <source>
        <dbReference type="EMBL" id="KAK3323623.1"/>
    </source>
</evidence>
<sequence>MHPGPTENYSAQESQPNDTQPSTQPTSQHGFFYRPQPPSPDDCPGTSSSPRAEPGSPASVRSGRGKPASPSPVDPNQLDQSLGRLKNARRPGQRSYAYGDALTPRQTNRHGQRIHDYENALTTQQTPKRSRTSSLKIVESPHPDGAQLTDFPNEILTHIFSHLHPESHRAVALVSKRFYRLVTTPYAWRKAFMRYFPEEGSLASLGGDSPGARDDHDSDVIRSEARHFARLTSQGTWRSEYLLRTRLLGSLARGKPSNPAKKRLVLTYNSKLNRNITNLDVCFVDKKKGPQALHGATSVGVGTLSNPSKGRVEKWGLDDSFIFSQFDEVFPGLKPYGVGDGLAAVPNVMDVSQPYGLVGGEGYPGGRLRFRAVDKPKGRYLGQGLSAMSDLGPEIPRIPELDEAICSVWIAKSSNVLAMTQSMIGILAGSSLGVVTAYTTGNTSSAPRYESGDMTARWVLSPGVPIIDIKVDDNYTQRRKTLNRVWAVALNALGEVYYLTETPTVPTSRSTREDAIKGAWRLGRTVHWELIEPTRRMVRPETAINGAYSPRSSPDSLKLSQQQRAAEAQEIEKFLLYRPAHFREHCLGWDMRRRLEVDFAGGFESRYGTGESVFIITCGHQDSQPASVRRYVRTEVQVSVPVETTASSAEIGSVTTSQAPCQSASIFGSAGNSPIPGSSDNTLGPQPKRSSSKPQPGTPPSEPTIRDGYGKEWLRTEYVLKGAGNSTEITVSAVDMSKFAVMSPFEDQLHVDAQAPMLDSSGSSEIPGRRGRLLAVGTSTGSIIVWNMRDSSSTEANPTTIIQTESPKVTSLALSAAYLIHGGNDGLAQAWDPLRSSLDPIRTLSGKSKTSGRIPHHLLDDFENGNYLAVGAIYLDPDPAVLRGVLAIGHFIRSWTYSSTGGEPGRKRRGRHPASRRQGAGGLSSFINEEKAEYKKQKAGSAREFARLQARFGLGLDLTDEEALQYAEMMSKEAFMQDEQRRWGGGSDAASSAGSPGTIISEPDASFPPDWDGESDSGSIVSDIGSATDVNETSSAAGSAGSGSPQPSLASGTSLPVTNAPQAVYQHGAANGSEMLISKPLDHAIELTLPEKDMILGRPQFVIGTKTKQGKKKKQNNNGSQAWSPGMSSASPTAAADAPSAFGIRSGASNGVHGYVHPGVGTSEEDDITLALALSLNEEENRLRGLKDAVAEEEGWEEYPHLPEGSSEGKGKGKERAMY</sequence>
<name>A0AAE0IEB1_9PEZI</name>
<feature type="compositionally biased region" description="Low complexity" evidence="1">
    <location>
        <begin position="685"/>
        <end position="695"/>
    </location>
</feature>
<gene>
    <name evidence="3" type="ORF">B0T19DRAFT_426555</name>
</gene>
<feature type="compositionally biased region" description="Low complexity" evidence="1">
    <location>
        <begin position="1016"/>
        <end position="1026"/>
    </location>
</feature>
<proteinExistence type="predicted"/>
<evidence type="ECO:0000256" key="1">
    <source>
        <dbReference type="SAM" id="MobiDB-lite"/>
    </source>
</evidence>
<dbReference type="SMART" id="SM00256">
    <property type="entry name" value="FBOX"/>
    <property type="match status" value="1"/>
</dbReference>
<feature type="compositionally biased region" description="Polar residues" evidence="1">
    <location>
        <begin position="665"/>
        <end position="684"/>
    </location>
</feature>
<dbReference type="SUPFAM" id="SSF81383">
    <property type="entry name" value="F-box domain"/>
    <property type="match status" value="1"/>
</dbReference>
<feature type="region of interest" description="Disordered" evidence="1">
    <location>
        <begin position="899"/>
        <end position="925"/>
    </location>
</feature>
<dbReference type="EMBL" id="JAUEPO010000004">
    <property type="protein sequence ID" value="KAK3323623.1"/>
    <property type="molecule type" value="Genomic_DNA"/>
</dbReference>
<dbReference type="InterPro" id="IPR003903">
    <property type="entry name" value="UIM_dom"/>
</dbReference>
<feature type="compositionally biased region" description="Polar residues" evidence="1">
    <location>
        <begin position="120"/>
        <end position="135"/>
    </location>
</feature>